<name>A0A8C5QEV0_9ANUR</name>
<reference evidence="1" key="1">
    <citation type="submission" date="2025-08" db="UniProtKB">
        <authorList>
            <consortium name="Ensembl"/>
        </authorList>
    </citation>
    <scope>IDENTIFICATION</scope>
</reference>
<evidence type="ECO:0000313" key="2">
    <source>
        <dbReference type="Proteomes" id="UP000694569"/>
    </source>
</evidence>
<dbReference type="PANTHER" id="PTHR21301">
    <property type="entry name" value="REVERSE TRANSCRIPTASE"/>
    <property type="match status" value="1"/>
</dbReference>
<reference evidence="1" key="2">
    <citation type="submission" date="2025-09" db="UniProtKB">
        <authorList>
            <consortium name="Ensembl"/>
        </authorList>
    </citation>
    <scope>IDENTIFICATION</scope>
</reference>
<dbReference type="GeneTree" id="ENSGT00940000154669"/>
<protein>
    <submittedName>
        <fullName evidence="1">Uncharacterized protein</fullName>
    </submittedName>
</protein>
<organism evidence="1 2">
    <name type="scientific">Leptobrachium leishanense</name>
    <name type="common">Leishan spiny toad</name>
    <dbReference type="NCBI Taxonomy" id="445787"/>
    <lineage>
        <taxon>Eukaryota</taxon>
        <taxon>Metazoa</taxon>
        <taxon>Chordata</taxon>
        <taxon>Craniata</taxon>
        <taxon>Vertebrata</taxon>
        <taxon>Euteleostomi</taxon>
        <taxon>Amphibia</taxon>
        <taxon>Batrachia</taxon>
        <taxon>Anura</taxon>
        <taxon>Pelobatoidea</taxon>
        <taxon>Megophryidae</taxon>
        <taxon>Leptobrachium</taxon>
    </lineage>
</organism>
<dbReference type="PANTHER" id="PTHR21301:SF10">
    <property type="entry name" value="REVERSE TRANSCRIPTASE DOMAIN-CONTAINING PROTEIN"/>
    <property type="match status" value="1"/>
</dbReference>
<dbReference type="OrthoDB" id="9908549at2759"/>
<dbReference type="Ensembl" id="ENSLLET00000037929.1">
    <property type="protein sequence ID" value="ENSLLEP00000036521.1"/>
    <property type="gene ID" value="ENSLLEG00000023151.1"/>
</dbReference>
<proteinExistence type="predicted"/>
<keyword evidence="2" id="KW-1185">Reference proteome</keyword>
<dbReference type="AlphaFoldDB" id="A0A8C5QEV0"/>
<evidence type="ECO:0000313" key="1">
    <source>
        <dbReference type="Ensembl" id="ENSLLEP00000036521.1"/>
    </source>
</evidence>
<sequence length="330" mass="37681">MGLQRETSERLPLKKVVTNLSLNSIINLSSFNLLPRHRSLLEKGLSFVPTPHFNKFGWIKDLNLFARRLALHLFMEKKKEREAKNLGVSSEDYVHLENLLALLDECPPDSANFSKKFKQKTKFTPSFSDFSNLEVFVNLVTSEIESIRNKDLQWESNLSQAEQLALNELQDVRNIVIKQSDKGGNLVIMDRDDYVAMCMVHLNDNDGYRKLRCDPTQLFTKDLQTLLTQGVQLNLISDDNYKFLLPKYPTIPTLYCLPKTHKSLASPPGRPIVSGNNSLTEHISEFVDCYLRPLVLDTPSYIRDTQHVLQKLSEIHVLPGDILVSLDVVS</sequence>
<dbReference type="Proteomes" id="UP000694569">
    <property type="component" value="Unplaced"/>
</dbReference>
<accession>A0A8C5QEV0</accession>